<dbReference type="SUPFAM" id="SSF53448">
    <property type="entry name" value="Nucleotide-diphospho-sugar transferases"/>
    <property type="match status" value="1"/>
</dbReference>
<protein>
    <submittedName>
        <fullName evidence="1">Acylneuraminate cytidylyltransferase family protein</fullName>
        <ecNumber evidence="1">2.7.7.-</ecNumber>
    </submittedName>
</protein>
<dbReference type="AlphaFoldDB" id="A0AAW6U9R4"/>
<evidence type="ECO:0000313" key="1">
    <source>
        <dbReference type="EMBL" id="MDI6452394.1"/>
    </source>
</evidence>
<dbReference type="PANTHER" id="PTHR21485:SF6">
    <property type="entry name" value="N-ACYLNEURAMINATE CYTIDYLYLTRANSFERASE-RELATED"/>
    <property type="match status" value="1"/>
</dbReference>
<dbReference type="Gene3D" id="3.90.550.10">
    <property type="entry name" value="Spore Coat Polysaccharide Biosynthesis Protein SpsA, Chain A"/>
    <property type="match status" value="1"/>
</dbReference>
<dbReference type="Proteomes" id="UP001431532">
    <property type="component" value="Unassembled WGS sequence"/>
</dbReference>
<dbReference type="EMBL" id="JASCXW010000004">
    <property type="protein sequence ID" value="MDI6452394.1"/>
    <property type="molecule type" value="Genomic_DNA"/>
</dbReference>
<evidence type="ECO:0000313" key="2">
    <source>
        <dbReference type="Proteomes" id="UP001431532"/>
    </source>
</evidence>
<organism evidence="1 2">
    <name type="scientific">Peloplasma aerotolerans</name>
    <dbReference type="NCBI Taxonomy" id="3044389"/>
    <lineage>
        <taxon>Bacteria</taxon>
        <taxon>Bacillati</taxon>
        <taxon>Mycoplasmatota</taxon>
        <taxon>Mollicutes</taxon>
        <taxon>Acholeplasmatales</taxon>
        <taxon>Acholeplasmataceae</taxon>
        <taxon>Peloplasma</taxon>
    </lineage>
</organism>
<dbReference type="InterPro" id="IPR003329">
    <property type="entry name" value="Cytidylyl_trans"/>
</dbReference>
<proteinExistence type="predicted"/>
<keyword evidence="2" id="KW-1185">Reference proteome</keyword>
<name>A0AAW6U9R4_9MOLU</name>
<dbReference type="InterPro" id="IPR029044">
    <property type="entry name" value="Nucleotide-diphossugar_trans"/>
</dbReference>
<sequence>MKNLAIIPARSGSKGLKDKNIRLLNHKPLIAYSIESAKKSNIFDEIMLSTDSKVYAKIGEKYGAKVPFLRSSELSGDEASSWDVVKDVLSNYRKLGLFFDTVTLLQPTSPLRTSEDILEGFKVFNEKKANLVVSVCESDHSPLLSNTLSSDHSMVNFLKPTLTSVRRQDFPTYFRINGAIYIVSVDHLMESSNIFSINSFALIMNKEHSIDIDDQADFNYAEFLIKSRDKLGSK</sequence>
<dbReference type="EC" id="2.7.7.-" evidence="1"/>
<dbReference type="CDD" id="cd02513">
    <property type="entry name" value="CMP-NeuAc_Synthase"/>
    <property type="match status" value="1"/>
</dbReference>
<accession>A0AAW6U9R4</accession>
<comment type="caution">
    <text evidence="1">The sequence shown here is derived from an EMBL/GenBank/DDBJ whole genome shotgun (WGS) entry which is preliminary data.</text>
</comment>
<dbReference type="Pfam" id="PF02348">
    <property type="entry name" value="CTP_transf_3"/>
    <property type="match status" value="1"/>
</dbReference>
<reference evidence="1" key="1">
    <citation type="submission" date="2023-05" db="EMBL/GenBank/DDBJ databases">
        <title>Mariniplasma microaerophilum sp. nov., a novel anaerobic mollicute isolated from terrestrial mud volcano, Taman Peninsula, Russia.</title>
        <authorList>
            <person name="Khomyakova M.A."/>
            <person name="Merkel A.Y."/>
            <person name="Slobodkin A.I."/>
        </authorList>
    </citation>
    <scope>NUCLEOTIDE SEQUENCE</scope>
    <source>
        <strain evidence="1">M4Ah</strain>
    </source>
</reference>
<dbReference type="InterPro" id="IPR050793">
    <property type="entry name" value="CMP-NeuNAc_synthase"/>
</dbReference>
<dbReference type="RefSeq" id="WP_282838809.1">
    <property type="nucleotide sequence ID" value="NZ_JASCXW010000004.1"/>
</dbReference>
<gene>
    <name evidence="1" type="ORF">QJ521_02350</name>
</gene>
<dbReference type="GO" id="GO:0008781">
    <property type="term" value="F:N-acylneuraminate cytidylyltransferase activity"/>
    <property type="evidence" value="ECO:0007669"/>
    <property type="project" value="TreeGrafter"/>
</dbReference>
<keyword evidence="1" id="KW-0548">Nucleotidyltransferase</keyword>
<dbReference type="PANTHER" id="PTHR21485">
    <property type="entry name" value="HAD SUPERFAMILY MEMBERS CMAS AND KDSC"/>
    <property type="match status" value="1"/>
</dbReference>
<keyword evidence="1" id="KW-0808">Transferase</keyword>